<evidence type="ECO:0000256" key="1">
    <source>
        <dbReference type="ARBA" id="ARBA00037999"/>
    </source>
</evidence>
<dbReference type="GO" id="GO:0008483">
    <property type="term" value="F:transaminase activity"/>
    <property type="evidence" value="ECO:0007669"/>
    <property type="project" value="UniProtKB-KW"/>
</dbReference>
<dbReference type="SUPFAM" id="SSF53383">
    <property type="entry name" value="PLP-dependent transferases"/>
    <property type="match status" value="1"/>
</dbReference>
<dbReference type="GO" id="GO:0000271">
    <property type="term" value="P:polysaccharide biosynthetic process"/>
    <property type="evidence" value="ECO:0007669"/>
    <property type="project" value="TreeGrafter"/>
</dbReference>
<dbReference type="InterPro" id="IPR000653">
    <property type="entry name" value="DegT/StrS_aminotransferase"/>
</dbReference>
<dbReference type="PANTHER" id="PTHR30244:SF34">
    <property type="entry name" value="DTDP-4-AMINO-4,6-DIDEOXYGALACTOSE TRANSAMINASE"/>
    <property type="match status" value="1"/>
</dbReference>
<dbReference type="Proteomes" id="UP000297641">
    <property type="component" value="Unassembled WGS sequence"/>
</dbReference>
<dbReference type="Gene3D" id="3.40.640.10">
    <property type="entry name" value="Type I PLP-dependent aspartate aminotransferase-like (Major domain)"/>
    <property type="match status" value="1"/>
</dbReference>
<protein>
    <submittedName>
        <fullName evidence="3">DegT/DnrJ/EryC1/StrS family aminotransferase</fullName>
    </submittedName>
</protein>
<dbReference type="InterPro" id="IPR015421">
    <property type="entry name" value="PyrdxlP-dep_Trfase_major"/>
</dbReference>
<dbReference type="AlphaFoldDB" id="A0A7I0II04"/>
<accession>A0A7I0II04</accession>
<evidence type="ECO:0000313" key="3">
    <source>
        <dbReference type="EMBL" id="TGL02306.1"/>
    </source>
</evidence>
<reference evidence="3 4" key="1">
    <citation type="journal article" date="2019" name="PLoS Negl. Trop. Dis.">
        <title>Revisiting the worldwide diversity of Leptospira species in the environment.</title>
        <authorList>
            <person name="Vincent A.T."/>
            <person name="Schiettekatte O."/>
            <person name="Bourhy P."/>
            <person name="Veyrier F.J."/>
            <person name="Picardeau M."/>
        </authorList>
    </citation>
    <scope>NUCLEOTIDE SEQUENCE [LARGE SCALE GENOMIC DNA]</scope>
    <source>
        <strain evidence="3 4">201800273</strain>
    </source>
</reference>
<proteinExistence type="inferred from homology"/>
<name>A0A7I0II04_9LEPT</name>
<keyword evidence="3" id="KW-0808">Transferase</keyword>
<keyword evidence="3" id="KW-0032">Aminotransferase</keyword>
<evidence type="ECO:0000256" key="2">
    <source>
        <dbReference type="RuleBase" id="RU004508"/>
    </source>
</evidence>
<gene>
    <name evidence="3" type="ORF">EHQ43_18280</name>
</gene>
<comment type="similarity">
    <text evidence="1 2">Belongs to the DegT/DnrJ/EryC1 family.</text>
</comment>
<sequence>MSDTLALLGGSKVINFELNRYNSLGPEEVEAAKKVVESGNLSQFLGCWDPDFYGGPKVQEFEKNCREYFNVKHAITVNSWTSGLIAAIGAIGIEPGDEIIVSPWTMSASATAILHWNAIPVFADIEPNTYCIDPVSIEKNISPYTKAIMVVDIFGQSANMEEINRIAKKHNLKVINDTAQSPGSLYKGKYTGTLGDIGGYSLNYHKHIHTGEGGILVTNDDELAERMQLIRNHAEAVVKDKGVTNLTNMVGYNFRLGEIECAIGIEQLKKLDSKIKSRIHAAERLRNGLKGLSGLKLPEIRSGATHVYYIFPMEIDEKVTGVSKNRIYEALVAEGVSDISLQYANLHLLPMYQKKIAYGSKGFPWTSDICKREVDYSKGICPVAEGLNDSTYLGYEMCVREFPDEHVDLVIRAFQKVWNHLNLLK</sequence>
<dbReference type="InterPro" id="IPR015422">
    <property type="entry name" value="PyrdxlP-dep_Trfase_small"/>
</dbReference>
<dbReference type="Gene3D" id="3.90.1150.10">
    <property type="entry name" value="Aspartate Aminotransferase, domain 1"/>
    <property type="match status" value="1"/>
</dbReference>
<dbReference type="InterPro" id="IPR015424">
    <property type="entry name" value="PyrdxlP-dep_Trfase"/>
</dbReference>
<keyword evidence="2" id="KW-0663">Pyridoxal phosphate</keyword>
<dbReference type="Pfam" id="PF01041">
    <property type="entry name" value="DegT_DnrJ_EryC1"/>
    <property type="match status" value="1"/>
</dbReference>
<dbReference type="GO" id="GO:0030170">
    <property type="term" value="F:pyridoxal phosphate binding"/>
    <property type="evidence" value="ECO:0007669"/>
    <property type="project" value="TreeGrafter"/>
</dbReference>
<dbReference type="CDD" id="cd00616">
    <property type="entry name" value="AHBA_syn"/>
    <property type="match status" value="1"/>
</dbReference>
<evidence type="ECO:0000313" key="4">
    <source>
        <dbReference type="Proteomes" id="UP000297641"/>
    </source>
</evidence>
<dbReference type="EMBL" id="RQFT01000015">
    <property type="protein sequence ID" value="TGL02306.1"/>
    <property type="molecule type" value="Genomic_DNA"/>
</dbReference>
<dbReference type="PANTHER" id="PTHR30244">
    <property type="entry name" value="TRANSAMINASE"/>
    <property type="match status" value="1"/>
</dbReference>
<dbReference type="RefSeq" id="WP_135771964.1">
    <property type="nucleotide sequence ID" value="NZ_RQFT01000015.1"/>
</dbReference>
<comment type="caution">
    <text evidence="3">The sequence shown here is derived from an EMBL/GenBank/DDBJ whole genome shotgun (WGS) entry which is preliminary data.</text>
</comment>
<organism evidence="3 4">
    <name type="scientific">Leptospira bouyouniensis</name>
    <dbReference type="NCBI Taxonomy" id="2484911"/>
    <lineage>
        <taxon>Bacteria</taxon>
        <taxon>Pseudomonadati</taxon>
        <taxon>Spirochaetota</taxon>
        <taxon>Spirochaetia</taxon>
        <taxon>Leptospirales</taxon>
        <taxon>Leptospiraceae</taxon>
        <taxon>Leptospira</taxon>
    </lineage>
</organism>